<feature type="compositionally biased region" description="Polar residues" evidence="1">
    <location>
        <begin position="60"/>
        <end position="74"/>
    </location>
</feature>
<feature type="region of interest" description="Disordered" evidence="1">
    <location>
        <begin position="22"/>
        <end position="74"/>
    </location>
</feature>
<feature type="chain" id="PRO_5045261943" description="Lipoprotein" evidence="2">
    <location>
        <begin position="21"/>
        <end position="74"/>
    </location>
</feature>
<sequence>MRKKNVLLGFLVAGVLALSACNNHPREEAEEPRQPVDREMSPMEEPGSTTDTAHRDTMPTADTLNTKRPAQPNF</sequence>
<feature type="compositionally biased region" description="Basic and acidic residues" evidence="1">
    <location>
        <begin position="24"/>
        <end position="41"/>
    </location>
</feature>
<dbReference type="Proteomes" id="UP001597393">
    <property type="component" value="Unassembled WGS sequence"/>
</dbReference>
<dbReference type="RefSeq" id="WP_380869234.1">
    <property type="nucleotide sequence ID" value="NZ_JBHUMA010000006.1"/>
</dbReference>
<protein>
    <recommendedName>
        <fullName evidence="5">Lipoprotein</fullName>
    </recommendedName>
</protein>
<evidence type="ECO:0000256" key="2">
    <source>
        <dbReference type="SAM" id="SignalP"/>
    </source>
</evidence>
<accession>A0ABW5NMC0</accession>
<name>A0ABW5NMC0_9SPHI</name>
<evidence type="ECO:0000313" key="4">
    <source>
        <dbReference type="Proteomes" id="UP001597393"/>
    </source>
</evidence>
<evidence type="ECO:0008006" key="5">
    <source>
        <dbReference type="Google" id="ProtNLM"/>
    </source>
</evidence>
<dbReference type="PROSITE" id="PS51257">
    <property type="entry name" value="PROKAR_LIPOPROTEIN"/>
    <property type="match status" value="1"/>
</dbReference>
<keyword evidence="2" id="KW-0732">Signal</keyword>
<comment type="caution">
    <text evidence="3">The sequence shown here is derived from an EMBL/GenBank/DDBJ whole genome shotgun (WGS) entry which is preliminary data.</text>
</comment>
<feature type="signal peptide" evidence="2">
    <location>
        <begin position="1"/>
        <end position="20"/>
    </location>
</feature>
<gene>
    <name evidence="3" type="ORF">ACFSQ3_09095</name>
</gene>
<evidence type="ECO:0000256" key="1">
    <source>
        <dbReference type="SAM" id="MobiDB-lite"/>
    </source>
</evidence>
<reference evidence="4" key="1">
    <citation type="journal article" date="2019" name="Int. J. Syst. Evol. Microbiol.">
        <title>The Global Catalogue of Microorganisms (GCM) 10K type strain sequencing project: providing services to taxonomists for standard genome sequencing and annotation.</title>
        <authorList>
            <consortium name="The Broad Institute Genomics Platform"/>
            <consortium name="The Broad Institute Genome Sequencing Center for Infectious Disease"/>
            <person name="Wu L."/>
            <person name="Ma J."/>
        </authorList>
    </citation>
    <scope>NUCLEOTIDE SEQUENCE [LARGE SCALE GENOMIC DNA]</scope>
    <source>
        <strain evidence="4">KCTC 42248</strain>
    </source>
</reference>
<evidence type="ECO:0000313" key="3">
    <source>
        <dbReference type="EMBL" id="MFD2599108.1"/>
    </source>
</evidence>
<organism evidence="3 4">
    <name type="scientific">Sphingobacterium corticis</name>
    <dbReference type="NCBI Taxonomy" id="1812823"/>
    <lineage>
        <taxon>Bacteria</taxon>
        <taxon>Pseudomonadati</taxon>
        <taxon>Bacteroidota</taxon>
        <taxon>Sphingobacteriia</taxon>
        <taxon>Sphingobacteriales</taxon>
        <taxon>Sphingobacteriaceae</taxon>
        <taxon>Sphingobacterium</taxon>
    </lineage>
</organism>
<dbReference type="EMBL" id="JBHUMA010000006">
    <property type="protein sequence ID" value="MFD2599108.1"/>
    <property type="molecule type" value="Genomic_DNA"/>
</dbReference>
<proteinExistence type="predicted"/>
<keyword evidence="4" id="KW-1185">Reference proteome</keyword>